<feature type="domain" description="Erythromycin biosynthesis protein CIII-like C-terminal" evidence="1">
    <location>
        <begin position="291"/>
        <end position="394"/>
    </location>
</feature>
<evidence type="ECO:0000313" key="3">
    <source>
        <dbReference type="Proteomes" id="UP000184291"/>
    </source>
</evidence>
<gene>
    <name evidence="2" type="ORF">ACGLYG10_0266</name>
</gene>
<dbReference type="Gene3D" id="3.40.50.2000">
    <property type="entry name" value="Glycogen Phosphorylase B"/>
    <property type="match status" value="2"/>
</dbReference>
<dbReference type="InterPro" id="IPR050426">
    <property type="entry name" value="Glycosyltransferase_28"/>
</dbReference>
<dbReference type="Pfam" id="PF06722">
    <property type="entry name" value="EryCIII-like_C"/>
    <property type="match status" value="1"/>
</dbReference>
<evidence type="ECO:0000313" key="2">
    <source>
        <dbReference type="EMBL" id="SHE24068.1"/>
    </source>
</evidence>
<accession>A0A1M4RVQ5</accession>
<name>A0A1M4RVQ5_9ACTO</name>
<protein>
    <recommendedName>
        <fullName evidence="1">Erythromycin biosynthesis protein CIII-like C-terminal domain-containing protein</fullName>
    </recommendedName>
</protein>
<dbReference type="FunFam" id="3.40.50.2000:FF:000009">
    <property type="entry name" value="Sterol 3-beta-glucosyltransferase UGT80A2"/>
    <property type="match status" value="1"/>
</dbReference>
<dbReference type="SUPFAM" id="SSF53756">
    <property type="entry name" value="UDP-Glycosyltransferase/glycogen phosphorylase"/>
    <property type="match status" value="1"/>
</dbReference>
<dbReference type="CDD" id="cd03784">
    <property type="entry name" value="GT1_Gtf-like"/>
    <property type="match status" value="1"/>
</dbReference>
<sequence length="411" mass="43704">MRFVHIAIGSMGDLRPQLILAAALKERGDDVLVVGLEEYADTAAEADVPFRGLGAHIIGPIRPAPLGRLVAGSQTAGALLIRRWMARSAEPIARTLLDVVRPGDRIVTGVLGLAASRLLAAQYGCKTFELMLAPTLPTAYGQCLVGAVRPDRSALNLWASTLVRRGSVSMGRPIGRAVHRLNAASSATVAPSTSEHVILACSSLLVPQAPDWPETVACTGHLAAASPQWKPPAHLQRFLDAGAPPVYIGFGSVPLRDPVGAVAIQAEAARRAKVRAVLHPAASFQEWDRDFGPHVHLIRDTPFDWLLPRMAAAVHHGGAGTTQAALAAGVPQGIIPYTLDQPYFARRVAALGLGPEDLSTRDLTPQRLACVLRRLTAGESADAYRARATQLAESYDDRGGVARTVEFVHAR</sequence>
<dbReference type="PANTHER" id="PTHR48050:SF13">
    <property type="entry name" value="STEROL 3-BETA-GLUCOSYLTRANSFERASE UGT80A2"/>
    <property type="match status" value="1"/>
</dbReference>
<dbReference type="GO" id="GO:0016758">
    <property type="term" value="F:hexosyltransferase activity"/>
    <property type="evidence" value="ECO:0007669"/>
    <property type="project" value="UniProtKB-ARBA"/>
</dbReference>
<dbReference type="GO" id="GO:0008194">
    <property type="term" value="F:UDP-glycosyltransferase activity"/>
    <property type="evidence" value="ECO:0007669"/>
    <property type="project" value="InterPro"/>
</dbReference>
<dbReference type="EMBL" id="FQTT01000001">
    <property type="protein sequence ID" value="SHE24068.1"/>
    <property type="molecule type" value="Genomic_DNA"/>
</dbReference>
<reference evidence="3" key="1">
    <citation type="submission" date="2016-09" db="EMBL/GenBank/DDBJ databases">
        <authorList>
            <person name="Strepis N."/>
        </authorList>
    </citation>
    <scope>NUCLEOTIDE SEQUENCE [LARGE SCALE GENOMIC DNA]</scope>
</reference>
<dbReference type="InterPro" id="IPR002213">
    <property type="entry name" value="UDP_glucos_trans"/>
</dbReference>
<dbReference type="Proteomes" id="UP000184291">
    <property type="component" value="Unassembled WGS sequence"/>
</dbReference>
<dbReference type="GO" id="GO:0017000">
    <property type="term" value="P:antibiotic biosynthetic process"/>
    <property type="evidence" value="ECO:0007669"/>
    <property type="project" value="UniProtKB-ARBA"/>
</dbReference>
<dbReference type="InterPro" id="IPR010610">
    <property type="entry name" value="EryCIII-like_C"/>
</dbReference>
<evidence type="ECO:0000259" key="1">
    <source>
        <dbReference type="Pfam" id="PF06722"/>
    </source>
</evidence>
<organism evidence="2 3">
    <name type="scientific">Actinomyces glycerinitolerans</name>
    <dbReference type="NCBI Taxonomy" id="1892869"/>
    <lineage>
        <taxon>Bacteria</taxon>
        <taxon>Bacillati</taxon>
        <taxon>Actinomycetota</taxon>
        <taxon>Actinomycetes</taxon>
        <taxon>Actinomycetales</taxon>
        <taxon>Actinomycetaceae</taxon>
        <taxon>Actinomyces</taxon>
    </lineage>
</organism>
<dbReference type="STRING" id="1892869.ACGLYG10_0266"/>
<dbReference type="PANTHER" id="PTHR48050">
    <property type="entry name" value="STEROL 3-BETA-GLUCOSYLTRANSFERASE"/>
    <property type="match status" value="1"/>
</dbReference>
<proteinExistence type="predicted"/>
<dbReference type="AlphaFoldDB" id="A0A1M4RVQ5"/>
<keyword evidence="3" id="KW-1185">Reference proteome</keyword>